<dbReference type="Proteomes" id="UP000072443">
    <property type="component" value="Unassembled WGS sequence"/>
</dbReference>
<dbReference type="RefSeq" id="WP_002217650.1">
    <property type="nucleotide sequence ID" value="NZ_CP012391.1"/>
</dbReference>
<protein>
    <recommendedName>
        <fullName evidence="4">Methyltransferase</fullName>
        <ecNumber evidence="4">2.1.1.-</ecNumber>
    </recommendedName>
</protein>
<evidence type="ECO:0000313" key="8">
    <source>
        <dbReference type="EMBL" id="RQK76624.1"/>
    </source>
</evidence>
<dbReference type="EMBL" id="NWXB01000020">
    <property type="protein sequence ID" value="RQJ65242.1"/>
    <property type="molecule type" value="Genomic_DNA"/>
</dbReference>
<dbReference type="GO" id="GO:0003677">
    <property type="term" value="F:DNA binding"/>
    <property type="evidence" value="ECO:0007669"/>
    <property type="project" value="InterPro"/>
</dbReference>
<dbReference type="PRINTS" id="PR00508">
    <property type="entry name" value="S21N4MTFRASE"/>
</dbReference>
<dbReference type="EMBL" id="FEVP01000004">
    <property type="protein sequence ID" value="CWP48458.1"/>
    <property type="molecule type" value="Genomic_DNA"/>
</dbReference>
<dbReference type="GO" id="GO:0032259">
    <property type="term" value="P:methylation"/>
    <property type="evidence" value="ECO:0007669"/>
    <property type="project" value="UniProtKB-KW"/>
</dbReference>
<evidence type="ECO:0000256" key="1">
    <source>
        <dbReference type="ARBA" id="ARBA00006594"/>
    </source>
</evidence>
<reference evidence="10 11" key="2">
    <citation type="submission" date="2017-09" db="EMBL/GenBank/DDBJ databases">
        <title>Phenotypic and genotypic characterization of Colombian isolates of Neisseria meningitidis recovered from invasive disease.</title>
        <authorList>
            <person name="Duarte C."/>
            <person name="Gabastou J.M."/>
            <person name="Moreno J."/>
        </authorList>
    </citation>
    <scope>NUCLEOTIDE SEQUENCE [LARGE SCALE GENOMIC DNA]</scope>
    <source>
        <strain evidence="8 10">INS-Nm1012</strain>
        <strain evidence="7 11">INS-Nm1124</strain>
    </source>
</reference>
<dbReference type="OMA" id="DCEIAYC"/>
<dbReference type="InterPro" id="IPR001091">
    <property type="entry name" value="RM_Methyltransferase"/>
</dbReference>
<evidence type="ECO:0000313" key="11">
    <source>
        <dbReference type="Proteomes" id="UP000283829"/>
    </source>
</evidence>
<evidence type="ECO:0000259" key="5">
    <source>
        <dbReference type="Pfam" id="PF01555"/>
    </source>
</evidence>
<evidence type="ECO:0000313" key="9">
    <source>
        <dbReference type="Proteomes" id="UP000072443"/>
    </source>
</evidence>
<dbReference type="GO" id="GO:0008170">
    <property type="term" value="F:N-methyltransferase activity"/>
    <property type="evidence" value="ECO:0007669"/>
    <property type="project" value="InterPro"/>
</dbReference>
<accession>A0A112F917</accession>
<dbReference type="Proteomes" id="UP000283666">
    <property type="component" value="Unassembled WGS sequence"/>
</dbReference>
<feature type="domain" description="DNA methylase N-4/N-6" evidence="5">
    <location>
        <begin position="120"/>
        <end position="193"/>
    </location>
</feature>
<comment type="similarity">
    <text evidence="1 4">Belongs to the N(4)/N(6)-methyltransferase family.</text>
</comment>
<dbReference type="SUPFAM" id="SSF53335">
    <property type="entry name" value="S-adenosyl-L-methionine-dependent methyltransferases"/>
    <property type="match status" value="1"/>
</dbReference>
<dbReference type="InterPro" id="IPR002941">
    <property type="entry name" value="DNA_methylase_N4/N6"/>
</dbReference>
<evidence type="ECO:0000256" key="2">
    <source>
        <dbReference type="ARBA" id="ARBA00022603"/>
    </source>
</evidence>
<proteinExistence type="inferred from homology"/>
<dbReference type="Pfam" id="PF01555">
    <property type="entry name" value="N6_N4_Mtase"/>
    <property type="match status" value="1"/>
</dbReference>
<dbReference type="Gene3D" id="3.40.50.150">
    <property type="entry name" value="Vaccinia Virus protein VP39"/>
    <property type="match status" value="1"/>
</dbReference>
<organism evidence="8 10">
    <name type="scientific">Neisseria meningitidis</name>
    <dbReference type="NCBI Taxonomy" id="487"/>
    <lineage>
        <taxon>Bacteria</taxon>
        <taxon>Pseudomonadati</taxon>
        <taxon>Pseudomonadota</taxon>
        <taxon>Betaproteobacteria</taxon>
        <taxon>Neisseriales</taxon>
        <taxon>Neisseriaceae</taxon>
        <taxon>Neisseria</taxon>
    </lineage>
</organism>
<dbReference type="InterPro" id="IPR029063">
    <property type="entry name" value="SAM-dependent_MTases_sf"/>
</dbReference>
<evidence type="ECO:0000313" key="7">
    <source>
        <dbReference type="EMBL" id="RQJ65242.1"/>
    </source>
</evidence>
<comment type="caution">
    <text evidence="8">The sequence shown here is derived from an EMBL/GenBank/DDBJ whole genome shotgun (WGS) entry which is preliminary data.</text>
</comment>
<dbReference type="SMR" id="A0A112F917"/>
<keyword evidence="2 8" id="KW-0489">Methyltransferase</keyword>
<keyword evidence="3 8" id="KW-0808">Transferase</keyword>
<sequence>MITISNEDNMILMSRYPDKYFDLAIVDPPYGILNKTKRGGDYKFNMNEYSQWDIKPDQTYFNELFRVSKNQIIWGGNYFGELWLRSEYNKGFIIWDKNQPETLNNFSMAEMAWSSFDRPSKIFRFSVRKNRNKTHPTQKPVELYQWLLKMYAKQGDKILDTHLGSGTLAIACCIAQFDLTACEINSDYYQQSIEKIKNNLPEARISFGHPGYCIIE</sequence>
<dbReference type="EC" id="2.1.1.-" evidence="4"/>
<dbReference type="PROSITE" id="PS00092">
    <property type="entry name" value="N6_MTASE"/>
    <property type="match status" value="1"/>
</dbReference>
<evidence type="ECO:0000313" key="10">
    <source>
        <dbReference type="Proteomes" id="UP000283666"/>
    </source>
</evidence>
<reference evidence="6 9" key="1">
    <citation type="submission" date="2016-02" db="EMBL/GenBank/DDBJ databases">
        <authorList>
            <consortium name="Pathogen Informatics"/>
        </authorList>
    </citation>
    <scope>NUCLEOTIDE SEQUENCE [LARGE SCALE GENOMIC DNA]</scope>
    <source>
        <strain evidence="6 9">2842STDY5881269</strain>
    </source>
</reference>
<dbReference type="EMBL" id="NWZY01000039">
    <property type="protein sequence ID" value="RQK76624.1"/>
    <property type="molecule type" value="Genomic_DNA"/>
</dbReference>
<evidence type="ECO:0000313" key="6">
    <source>
        <dbReference type="EMBL" id="CWP48458.1"/>
    </source>
</evidence>
<evidence type="ECO:0000256" key="3">
    <source>
        <dbReference type="ARBA" id="ARBA00022679"/>
    </source>
</evidence>
<dbReference type="AlphaFoldDB" id="A0A112F917"/>
<dbReference type="Proteomes" id="UP000283829">
    <property type="component" value="Unassembled WGS sequence"/>
</dbReference>
<gene>
    <name evidence="8" type="ORF">COH52_11150</name>
    <name evidence="7" type="ORF">COI09_09290</name>
    <name evidence="6" type="ORF">ERS514591_00603</name>
</gene>
<evidence type="ECO:0000256" key="4">
    <source>
        <dbReference type="RuleBase" id="RU362026"/>
    </source>
</evidence>
<name>A0A112F917_NEIME</name>
<dbReference type="InterPro" id="IPR002052">
    <property type="entry name" value="DNA_methylase_N6_adenine_CS"/>
</dbReference>